<evidence type="ECO:0000256" key="2">
    <source>
        <dbReference type="SAM" id="MobiDB-lite"/>
    </source>
</evidence>
<gene>
    <name evidence="3" type="ORF">KSP40_PGU015103</name>
</gene>
<dbReference type="PANTHER" id="PTHR46618:SF1">
    <property type="entry name" value="ARMADILLO REPEAT-CONTAINING PROTEIN 3"/>
    <property type="match status" value="1"/>
</dbReference>
<evidence type="ECO:0000313" key="3">
    <source>
        <dbReference type="EMBL" id="KAK8965370.1"/>
    </source>
</evidence>
<comment type="caution">
    <text evidence="3">The sequence shown here is derived from an EMBL/GenBank/DDBJ whole genome shotgun (WGS) entry which is preliminary data.</text>
</comment>
<feature type="region of interest" description="Disordered" evidence="2">
    <location>
        <begin position="519"/>
        <end position="539"/>
    </location>
</feature>
<dbReference type="Gene3D" id="1.25.10.10">
    <property type="entry name" value="Leucine-rich Repeat Variant"/>
    <property type="match status" value="2"/>
</dbReference>
<evidence type="ECO:0000313" key="4">
    <source>
        <dbReference type="Proteomes" id="UP001412067"/>
    </source>
</evidence>
<dbReference type="SUPFAM" id="SSF48371">
    <property type="entry name" value="ARM repeat"/>
    <property type="match status" value="1"/>
</dbReference>
<dbReference type="Proteomes" id="UP001412067">
    <property type="component" value="Unassembled WGS sequence"/>
</dbReference>
<keyword evidence="1" id="KW-0677">Repeat</keyword>
<dbReference type="InterPro" id="IPR052441">
    <property type="entry name" value="Armadillo-Ser/Thr_Kinase"/>
</dbReference>
<feature type="compositionally biased region" description="Polar residues" evidence="2">
    <location>
        <begin position="520"/>
        <end position="539"/>
    </location>
</feature>
<name>A0ABR2MMP3_9ASPA</name>
<dbReference type="PANTHER" id="PTHR46618">
    <property type="entry name" value="ARMADILLO REPEAT-CONTAINING PROTEIN 3"/>
    <property type="match status" value="1"/>
</dbReference>
<sequence length="902" mass="100716">MQRPDAQTLLQHPWILNSRRGLHSSLRQLGGSIRNIDEDITITDSHYGNSLGGEGPSKGKIKGDDSNMEQDDLRQPLDIAPGGHVAETSISTNSLGNALYDAGDLAKELEAKMARKHKEDQIEHKKGGKLLEYVIDIDVPVFEENSHAENIFFIQSLEFSKLVGLLKPEQPDDIILSACRKLLTFFVHCSEQKHVFMSQHGFLPLIDLLEIPRSRAICSVLQIINQIVMDNVDFQENACLVGLIPVIMNFAAPDRPREVRMQAAIFFQQLCHSSIMTMQMFIACRGIPVLVGFLEADYAKYREMVHFSIDCIWQVFKLQHSTLKNDFCHIAAKNGVLFRLVNTLHSMNEAARLAYVQNDTDGRQRSGPLDAVQSVGPVEPLHKTFSTSEPDATMVETNMFSSDAEKPLRNVEITSNGNSSTANLLASQRDQIHPLVSILDKEPPSCNISGKLDHVSHLPALERRDIILPLLHASMERKTTGELDLLMEEFTEVSRRGRETENADFNWKLSKRTIQKVLPESTSSAASNEAPSTSGTASQTASEVLSGSGVLHARPGSTASSGLLSQMVSSLNADVAREYLVKVADLLLEFAQSDSTVKFYMCSQSLLARLFQMLIKIEPPILLKILKCINFLSGDPNCLEYLQRADAIKHLIPNLELRDGHLVSQIHNEVLSALFNLCKINKRRQEQAAENGIIPHLLNFIISDSSLKHFALPLLCDMAHTSRNSREQLRIHGGIDVYLNLLEDEAWAVTALDSLAVCLAHDNDHKKVEQLLLRKDAVHKLVDFFRNCPEQYFVKILEPFLKIVTKSSRINTAMATSGLTTLLIVKLDHSDAIARLNLLKLIKAVYEHHPRPKQLIVENDLPQKLQNLIEERRNGQRSGGGQVLVKQMATALVKALHINTVM</sequence>
<organism evidence="3 4">
    <name type="scientific">Platanthera guangdongensis</name>
    <dbReference type="NCBI Taxonomy" id="2320717"/>
    <lineage>
        <taxon>Eukaryota</taxon>
        <taxon>Viridiplantae</taxon>
        <taxon>Streptophyta</taxon>
        <taxon>Embryophyta</taxon>
        <taxon>Tracheophyta</taxon>
        <taxon>Spermatophyta</taxon>
        <taxon>Magnoliopsida</taxon>
        <taxon>Liliopsida</taxon>
        <taxon>Asparagales</taxon>
        <taxon>Orchidaceae</taxon>
        <taxon>Orchidoideae</taxon>
        <taxon>Orchideae</taxon>
        <taxon>Orchidinae</taxon>
        <taxon>Platanthera</taxon>
    </lineage>
</organism>
<dbReference type="InterPro" id="IPR016024">
    <property type="entry name" value="ARM-type_fold"/>
</dbReference>
<feature type="compositionally biased region" description="Basic and acidic residues" evidence="2">
    <location>
        <begin position="61"/>
        <end position="75"/>
    </location>
</feature>
<dbReference type="EMBL" id="JBBWWR010000006">
    <property type="protein sequence ID" value="KAK8965370.1"/>
    <property type="molecule type" value="Genomic_DNA"/>
</dbReference>
<evidence type="ECO:0000256" key="1">
    <source>
        <dbReference type="ARBA" id="ARBA00022737"/>
    </source>
</evidence>
<feature type="region of interest" description="Disordered" evidence="2">
    <location>
        <begin position="45"/>
        <end position="82"/>
    </location>
</feature>
<proteinExistence type="predicted"/>
<protein>
    <submittedName>
        <fullName evidence="3">Uncharacterized protein</fullName>
    </submittedName>
</protein>
<keyword evidence="4" id="KW-1185">Reference proteome</keyword>
<accession>A0ABR2MMP3</accession>
<reference evidence="3 4" key="1">
    <citation type="journal article" date="2022" name="Nat. Plants">
        <title>Genomes of leafy and leafless Platanthera orchids illuminate the evolution of mycoheterotrophy.</title>
        <authorList>
            <person name="Li M.H."/>
            <person name="Liu K.W."/>
            <person name="Li Z."/>
            <person name="Lu H.C."/>
            <person name="Ye Q.L."/>
            <person name="Zhang D."/>
            <person name="Wang J.Y."/>
            <person name="Li Y.F."/>
            <person name="Zhong Z.M."/>
            <person name="Liu X."/>
            <person name="Yu X."/>
            <person name="Liu D.K."/>
            <person name="Tu X.D."/>
            <person name="Liu B."/>
            <person name="Hao Y."/>
            <person name="Liao X.Y."/>
            <person name="Jiang Y.T."/>
            <person name="Sun W.H."/>
            <person name="Chen J."/>
            <person name="Chen Y.Q."/>
            <person name="Ai Y."/>
            <person name="Zhai J.W."/>
            <person name="Wu S.S."/>
            <person name="Zhou Z."/>
            <person name="Hsiao Y.Y."/>
            <person name="Wu W.L."/>
            <person name="Chen Y.Y."/>
            <person name="Lin Y.F."/>
            <person name="Hsu J.L."/>
            <person name="Li C.Y."/>
            <person name="Wang Z.W."/>
            <person name="Zhao X."/>
            <person name="Zhong W.Y."/>
            <person name="Ma X.K."/>
            <person name="Ma L."/>
            <person name="Huang J."/>
            <person name="Chen G.Z."/>
            <person name="Huang M.Z."/>
            <person name="Huang L."/>
            <person name="Peng D.H."/>
            <person name="Luo Y.B."/>
            <person name="Zou S.Q."/>
            <person name="Chen S.P."/>
            <person name="Lan S."/>
            <person name="Tsai W.C."/>
            <person name="Van de Peer Y."/>
            <person name="Liu Z.J."/>
        </authorList>
    </citation>
    <scope>NUCLEOTIDE SEQUENCE [LARGE SCALE GENOMIC DNA]</scope>
    <source>
        <strain evidence="3">Lor288</strain>
    </source>
</reference>
<dbReference type="InterPro" id="IPR011989">
    <property type="entry name" value="ARM-like"/>
</dbReference>